<keyword evidence="2" id="KW-0805">Transcription regulation</keyword>
<dbReference type="PANTHER" id="PTHR30204:SF69">
    <property type="entry name" value="MERR-FAMILY TRANSCRIPTIONAL REGULATOR"/>
    <property type="match status" value="1"/>
</dbReference>
<dbReference type="Pfam" id="PF00376">
    <property type="entry name" value="MerR"/>
    <property type="match status" value="1"/>
</dbReference>
<dbReference type="Proteomes" id="UP000318138">
    <property type="component" value="Chromosome"/>
</dbReference>
<accession>A0A859FB67</accession>
<dbReference type="Gene3D" id="3.20.80.10">
    <property type="entry name" value="Regulatory factor, effector binding domain"/>
    <property type="match status" value="1"/>
</dbReference>
<dbReference type="KEGG" id="psua:FLK61_24275"/>
<name>A0A859FB67_9BACI</name>
<dbReference type="AlphaFoldDB" id="A0A859FB67"/>
<dbReference type="InterPro" id="IPR047057">
    <property type="entry name" value="MerR_fam"/>
</dbReference>
<proteinExistence type="predicted"/>
<keyword evidence="7" id="KW-1185">Reference proteome</keyword>
<gene>
    <name evidence="6" type="ORF">FLK61_24275</name>
</gene>
<evidence type="ECO:0000256" key="1">
    <source>
        <dbReference type="ARBA" id="ARBA00022491"/>
    </source>
</evidence>
<keyword evidence="3 6" id="KW-0238">DNA-binding</keyword>
<dbReference type="InterPro" id="IPR009061">
    <property type="entry name" value="DNA-bd_dom_put_sf"/>
</dbReference>
<reference evidence="7" key="1">
    <citation type="submission" date="2019-07" db="EMBL/GenBank/DDBJ databases">
        <title>Bacillus alkalisoli sp. nov. isolated from saline soil.</title>
        <authorList>
            <person name="Sun J.-Q."/>
            <person name="Xu L."/>
        </authorList>
    </citation>
    <scope>NUCLEOTIDE SEQUENCE [LARGE SCALE GENOMIC DNA]</scope>
    <source>
        <strain evidence="7">M4U3P1</strain>
    </source>
</reference>
<dbReference type="SUPFAM" id="SSF46955">
    <property type="entry name" value="Putative DNA-binding domain"/>
    <property type="match status" value="1"/>
</dbReference>
<organism evidence="6 7">
    <name type="scientific">Paenalkalicoccus suaedae</name>
    <dbReference type="NCBI Taxonomy" id="2592382"/>
    <lineage>
        <taxon>Bacteria</taxon>
        <taxon>Bacillati</taxon>
        <taxon>Bacillota</taxon>
        <taxon>Bacilli</taxon>
        <taxon>Bacillales</taxon>
        <taxon>Bacillaceae</taxon>
        <taxon>Paenalkalicoccus</taxon>
    </lineage>
</organism>
<evidence type="ECO:0000313" key="6">
    <source>
        <dbReference type="EMBL" id="QKS69901.1"/>
    </source>
</evidence>
<dbReference type="Gene3D" id="1.10.1660.10">
    <property type="match status" value="1"/>
</dbReference>
<keyword evidence="4" id="KW-0804">Transcription</keyword>
<evidence type="ECO:0000256" key="4">
    <source>
        <dbReference type="ARBA" id="ARBA00023163"/>
    </source>
</evidence>
<dbReference type="InterPro" id="IPR011256">
    <property type="entry name" value="Reg_factor_effector_dom_sf"/>
</dbReference>
<evidence type="ECO:0000313" key="7">
    <source>
        <dbReference type="Proteomes" id="UP000318138"/>
    </source>
</evidence>
<dbReference type="PANTHER" id="PTHR30204">
    <property type="entry name" value="REDOX-CYCLING DRUG-SENSING TRANSCRIPTIONAL ACTIVATOR SOXR"/>
    <property type="match status" value="1"/>
</dbReference>
<evidence type="ECO:0000256" key="3">
    <source>
        <dbReference type="ARBA" id="ARBA00023125"/>
    </source>
</evidence>
<dbReference type="EMBL" id="CP041372">
    <property type="protein sequence ID" value="QKS69901.1"/>
    <property type="molecule type" value="Genomic_DNA"/>
</dbReference>
<dbReference type="GO" id="GO:0003677">
    <property type="term" value="F:DNA binding"/>
    <property type="evidence" value="ECO:0007669"/>
    <property type="project" value="UniProtKB-KW"/>
</dbReference>
<dbReference type="InterPro" id="IPR000551">
    <property type="entry name" value="MerR-type_HTH_dom"/>
</dbReference>
<dbReference type="GO" id="GO:0003700">
    <property type="term" value="F:DNA-binding transcription factor activity"/>
    <property type="evidence" value="ECO:0007669"/>
    <property type="project" value="InterPro"/>
</dbReference>
<sequence length="267" mass="31038">MHDSHTTYYSIGEVAKKKHVTIKALRYYHKVGILVPEHIDPENGYRYYTPHQLLHVDIIKVARFCQASIKELQLLFSTGDTKELYGYLTSKKQELTEQMQQLQDVSDVLDSLKDYAEESERAKVLNKLEQQEYEDRLLVVSPIDPKLGLEDFAEHDDLEAIIESLNVLPTYRTGYILTDLHTSHVFHVIRTKHRMPKDERIHRLPAGSYLTISYRYGQKQEAIRSIQAYADKEGIEVTVMYEFELLSELFEPGGFIHQIQVRLSGPK</sequence>
<keyword evidence="1" id="KW-0678">Repressor</keyword>
<feature type="domain" description="HTH merR-type" evidence="5">
    <location>
        <begin position="8"/>
        <end position="78"/>
    </location>
</feature>
<dbReference type="SMART" id="SM00422">
    <property type="entry name" value="HTH_MERR"/>
    <property type="match status" value="1"/>
</dbReference>
<dbReference type="RefSeq" id="WP_176007945.1">
    <property type="nucleotide sequence ID" value="NZ_CP041372.2"/>
</dbReference>
<dbReference type="PROSITE" id="PS50937">
    <property type="entry name" value="HTH_MERR_2"/>
    <property type="match status" value="1"/>
</dbReference>
<evidence type="ECO:0000259" key="5">
    <source>
        <dbReference type="PROSITE" id="PS50937"/>
    </source>
</evidence>
<evidence type="ECO:0000256" key="2">
    <source>
        <dbReference type="ARBA" id="ARBA00023015"/>
    </source>
</evidence>
<protein>
    <submittedName>
        <fullName evidence="6">MerR family DNA-binding transcriptional regulator</fullName>
    </submittedName>
</protein>